<proteinExistence type="predicted"/>
<feature type="compositionally biased region" description="Polar residues" evidence="1">
    <location>
        <begin position="676"/>
        <end position="691"/>
    </location>
</feature>
<dbReference type="OrthoDB" id="6381867at2759"/>
<feature type="compositionally biased region" description="Polar residues" evidence="1">
    <location>
        <begin position="1028"/>
        <end position="1037"/>
    </location>
</feature>
<comment type="caution">
    <text evidence="2">The sequence shown here is derived from an EMBL/GenBank/DDBJ whole genome shotgun (WGS) entry which is preliminary data.</text>
</comment>
<feature type="region of interest" description="Disordered" evidence="1">
    <location>
        <begin position="252"/>
        <end position="306"/>
    </location>
</feature>
<reference evidence="2" key="1">
    <citation type="submission" date="2021-11" db="EMBL/GenBank/DDBJ databases">
        <authorList>
            <person name="Schell T."/>
        </authorList>
    </citation>
    <scope>NUCLEOTIDE SEQUENCE</scope>
    <source>
        <strain evidence="2">M5</strain>
    </source>
</reference>
<feature type="compositionally biased region" description="Polar residues" evidence="1">
    <location>
        <begin position="1101"/>
        <end position="1113"/>
    </location>
</feature>
<feature type="compositionally biased region" description="Polar residues" evidence="1">
    <location>
        <begin position="283"/>
        <end position="292"/>
    </location>
</feature>
<feature type="region of interest" description="Disordered" evidence="1">
    <location>
        <begin position="1126"/>
        <end position="1157"/>
    </location>
</feature>
<feature type="compositionally biased region" description="Acidic residues" evidence="1">
    <location>
        <begin position="192"/>
        <end position="201"/>
    </location>
</feature>
<evidence type="ECO:0000313" key="2">
    <source>
        <dbReference type="EMBL" id="CAH0099999.1"/>
    </source>
</evidence>
<feature type="compositionally biased region" description="Polar residues" evidence="1">
    <location>
        <begin position="458"/>
        <end position="480"/>
    </location>
</feature>
<feature type="region of interest" description="Disordered" evidence="1">
    <location>
        <begin position="719"/>
        <end position="876"/>
    </location>
</feature>
<feature type="region of interest" description="Disordered" evidence="1">
    <location>
        <begin position="1169"/>
        <end position="1243"/>
    </location>
</feature>
<protein>
    <recommendedName>
        <fullName evidence="4">Serine-rich adhesin for platelets</fullName>
    </recommendedName>
</protein>
<feature type="region of interest" description="Disordered" evidence="1">
    <location>
        <begin position="377"/>
        <end position="482"/>
    </location>
</feature>
<feature type="region of interest" description="Disordered" evidence="1">
    <location>
        <begin position="77"/>
        <end position="98"/>
    </location>
</feature>
<feature type="region of interest" description="Disordered" evidence="1">
    <location>
        <begin position="112"/>
        <end position="216"/>
    </location>
</feature>
<feature type="compositionally biased region" description="Polar residues" evidence="1">
    <location>
        <begin position="124"/>
        <end position="135"/>
    </location>
</feature>
<feature type="compositionally biased region" description="Basic and acidic residues" evidence="1">
    <location>
        <begin position="1133"/>
        <end position="1148"/>
    </location>
</feature>
<organism evidence="2 3">
    <name type="scientific">Daphnia galeata</name>
    <dbReference type="NCBI Taxonomy" id="27404"/>
    <lineage>
        <taxon>Eukaryota</taxon>
        <taxon>Metazoa</taxon>
        <taxon>Ecdysozoa</taxon>
        <taxon>Arthropoda</taxon>
        <taxon>Crustacea</taxon>
        <taxon>Branchiopoda</taxon>
        <taxon>Diplostraca</taxon>
        <taxon>Cladocera</taxon>
        <taxon>Anomopoda</taxon>
        <taxon>Daphniidae</taxon>
        <taxon>Daphnia</taxon>
    </lineage>
</organism>
<feature type="compositionally biased region" description="Pro residues" evidence="1">
    <location>
        <begin position="770"/>
        <end position="792"/>
    </location>
</feature>
<feature type="compositionally biased region" description="Low complexity" evidence="1">
    <location>
        <begin position="81"/>
        <end position="98"/>
    </location>
</feature>
<feature type="compositionally biased region" description="Low complexity" evidence="1">
    <location>
        <begin position="1201"/>
        <end position="1220"/>
    </location>
</feature>
<feature type="region of interest" description="Disordered" evidence="1">
    <location>
        <begin position="973"/>
        <end position="1113"/>
    </location>
</feature>
<gene>
    <name evidence="2" type="ORF">DGAL_LOCUS2171</name>
</gene>
<name>A0A8J2WD81_9CRUS</name>
<feature type="compositionally biased region" description="Low complexity" evidence="1">
    <location>
        <begin position="47"/>
        <end position="64"/>
    </location>
</feature>
<dbReference type="PANTHER" id="PTHR37970:SF1">
    <property type="entry name" value="SERINE-RICH ADHESIN FOR PLATELETS"/>
    <property type="match status" value="1"/>
</dbReference>
<feature type="region of interest" description="Disordered" evidence="1">
    <location>
        <begin position="891"/>
        <end position="930"/>
    </location>
</feature>
<dbReference type="EMBL" id="CAKKLH010000029">
    <property type="protein sequence ID" value="CAH0099999.1"/>
    <property type="molecule type" value="Genomic_DNA"/>
</dbReference>
<evidence type="ECO:0000313" key="3">
    <source>
        <dbReference type="Proteomes" id="UP000789390"/>
    </source>
</evidence>
<evidence type="ECO:0000256" key="1">
    <source>
        <dbReference type="SAM" id="MobiDB-lite"/>
    </source>
</evidence>
<feature type="compositionally biased region" description="Low complexity" evidence="1">
    <location>
        <begin position="1070"/>
        <end position="1081"/>
    </location>
</feature>
<feature type="compositionally biased region" description="Low complexity" evidence="1">
    <location>
        <begin position="141"/>
        <end position="163"/>
    </location>
</feature>
<feature type="compositionally biased region" description="Low complexity" evidence="1">
    <location>
        <begin position="260"/>
        <end position="271"/>
    </location>
</feature>
<evidence type="ECO:0008006" key="4">
    <source>
        <dbReference type="Google" id="ProtNLM"/>
    </source>
</evidence>
<feature type="compositionally biased region" description="Low complexity" evidence="1">
    <location>
        <begin position="1014"/>
        <end position="1026"/>
    </location>
</feature>
<feature type="region of interest" description="Disordered" evidence="1">
    <location>
        <begin position="656"/>
        <end position="691"/>
    </location>
</feature>
<accession>A0A8J2WD81</accession>
<feature type="compositionally biased region" description="Low complexity" evidence="1">
    <location>
        <begin position="1170"/>
        <end position="1179"/>
    </location>
</feature>
<dbReference type="Proteomes" id="UP000789390">
    <property type="component" value="Unassembled WGS sequence"/>
</dbReference>
<feature type="compositionally biased region" description="Basic and acidic residues" evidence="1">
    <location>
        <begin position="666"/>
        <end position="675"/>
    </location>
</feature>
<feature type="region of interest" description="Disordered" evidence="1">
    <location>
        <begin position="41"/>
        <end position="65"/>
    </location>
</feature>
<keyword evidence="3" id="KW-1185">Reference proteome</keyword>
<feature type="compositionally biased region" description="Polar residues" evidence="1">
    <location>
        <begin position="432"/>
        <end position="442"/>
    </location>
</feature>
<sequence length="1576" mass="170818">MSSICKSFESNAWRNDLCSHCFQSKEEHDLLLLQPMTSSNPAKDVASSVLPSSSSSSSNSGLGSRYQSVLNHCRSSYRTGSTTTSSSNSSTTTTNNSLTSSSVVVTAAASSTAATTTTSAPVMNPSTRLSSSSSGVKAILKTNGNSNNQDNNSGTSSSSNNTTRTKHSKSVNFPDGDQDAHEEVIGYGGQECFEDDTDEDETDHRSSNDDDDDIPFTDEERMIHNQTQKNTSFNSVSRNLLASEVATFKNHGVSSNRVNSSSSSSTTTTTSAPLVTIRPFGQSAPSSYTSSAPRMKLNGPTSSDCPKINLVSPMRNGQVLTGGMARSITAVTNQTNNKEQMKNRENLLKKSEQQLIDVVKKPEVEKITSFSDPVPATKITKESVKEQPLQSPPSSPTPAPKAAVSTNNNNTKAIVLQSSRVASGRIVESDSSKPASNRSTLTRKPPVWREKPRIPIKPQTTVSLQSNGVAESPNNTSHPANNKVEPVNIVEQPQPTMKQQNAECQPGQISIRFVHLSSNGEDTAKSAPSVLPPLVPANNNSAVPSKSQVVRQLSALERLDLLGSAENIAETFTGASLPEPSSSPKIPEVEVLTPNFIFENLPTAEVVVPQRTPSPIIVQNEINNNPIKAVLSEPETSIIQTLSEPTTDIHLITTTTSNSKSPALAKKAEETKEVQPTKTDGFSSDCRSNSTRGLTRSAFEALRANLAGSLELSRVCQPQRVSNSVNPKRQAPPTPLSCDAEDSNGQSDSSPSSPPPSLASLVDPLVVVAPSPPPTPPTPATPPSPPPAPALPPLTDFVIPSAKKDPSPPASSEVARPAADRAISASPRYRNSLICTSPDGGSVAMDDEDQGHPRSVSLTRVERSDSQSMATKPPSIRKFIKERATHFLHMAESGGNCGGGSSRPSGSRLSRSERFAAESGGTVNGKKGKSRFSLRKLLGLKKDGGWDEPVEPLPPKIRPEIVHPIDFHPIGQVQVVQGKIETNNSDSGIGRSPAHDSISSNDSGRHSSLEMQQSDSSLGSSDCPSPVNGHQSPSFKTASLKGRPKPPPPPRLHSLDQPHHQSLVVAAPYRSSNTTTPNSKPSRPPPRKSGESIPQHEINRFSPSPVQNNTNRSGNAAAEYANLGDIRNGIMPKKPERSASMRTRERSMPYDSLPLESKQDGLHYDCVSIQQQQQQQQQQPSPVHKPAADEDGYIIPMRMKSSPSFSSVSSSSASSGQRHSLTSFQPAQEGPPSRRSSRLSGVRQNRQDLHVKLEDHYGTVTGANFQALAQLLEQATSKRPLAPHFHELRRVKSQDLKWNVFDDHCVLLRTTSVTLLQSSWQNHDLLLSVYNDSLQEMAENKAPFAQPAVVTFTTIVPAPLLPVLGIKTAGIEVFPPGQVAMLKQLPHLLALEIEGTMERLQHSLSIFLQICRALEWLLQQKRAANRLNHEEIVFYREHSQDAYRLLWLPQEAESGHGLSVKETLASCIRLLAPLLSNQLTDKLYVILQRDVTSVDRMCQFLEFTMFGPSADLIDGDHDQSDLDMFQRWLDVERASTLNELIRTQGLWRVKLSVVEEFRLSFLISTSPHHLLDTSQI</sequence>
<feature type="compositionally biased region" description="Polar residues" evidence="1">
    <location>
        <begin position="404"/>
        <end position="421"/>
    </location>
</feature>
<dbReference type="PANTHER" id="PTHR37970">
    <property type="entry name" value="PROTEIN CBG08587"/>
    <property type="match status" value="1"/>
</dbReference>
<feature type="compositionally biased region" description="Pro residues" evidence="1">
    <location>
        <begin position="390"/>
        <end position="399"/>
    </location>
</feature>
<feature type="compositionally biased region" description="Low complexity" evidence="1">
    <location>
        <begin position="758"/>
        <end position="769"/>
    </location>
</feature>